<feature type="transmembrane region" description="Helical" evidence="1">
    <location>
        <begin position="133"/>
        <end position="158"/>
    </location>
</feature>
<feature type="transmembrane region" description="Helical" evidence="1">
    <location>
        <begin position="7"/>
        <end position="23"/>
    </location>
</feature>
<comment type="caution">
    <text evidence="4">The sequence shown here is derived from an EMBL/GenBank/DDBJ whole genome shotgun (WGS) entry which is preliminary data.</text>
</comment>
<feature type="transmembrane region" description="Helical" evidence="1">
    <location>
        <begin position="294"/>
        <end position="312"/>
    </location>
</feature>
<evidence type="ECO:0000313" key="4">
    <source>
        <dbReference type="EMBL" id="RXI96217.1"/>
    </source>
</evidence>
<evidence type="ECO:0000256" key="1">
    <source>
        <dbReference type="SAM" id="Phobius"/>
    </source>
</evidence>
<dbReference type="InterPro" id="IPR029787">
    <property type="entry name" value="Nucleotide_cyclase"/>
</dbReference>
<feature type="transmembrane region" description="Helical" evidence="1">
    <location>
        <begin position="68"/>
        <end position="91"/>
    </location>
</feature>
<dbReference type="AlphaFoldDB" id="A0A4Q0VL68"/>
<feature type="domain" description="EAL" evidence="2">
    <location>
        <begin position="499"/>
        <end position="751"/>
    </location>
</feature>
<dbReference type="Pfam" id="PF00563">
    <property type="entry name" value="EAL"/>
    <property type="match status" value="1"/>
</dbReference>
<proteinExistence type="predicted"/>
<dbReference type="RefSeq" id="WP_129080196.1">
    <property type="nucleotide sequence ID" value="NZ_QOUX01000047.1"/>
</dbReference>
<dbReference type="Proteomes" id="UP000290649">
    <property type="component" value="Unassembled WGS sequence"/>
</dbReference>
<dbReference type="Gene3D" id="3.30.70.270">
    <property type="match status" value="1"/>
</dbReference>
<organism evidence="4 5">
    <name type="scientific">Anaerobacillus alkaliphilus</name>
    <dbReference type="NCBI Taxonomy" id="1548597"/>
    <lineage>
        <taxon>Bacteria</taxon>
        <taxon>Bacillati</taxon>
        <taxon>Bacillota</taxon>
        <taxon>Bacilli</taxon>
        <taxon>Bacillales</taxon>
        <taxon>Bacillaceae</taxon>
        <taxon>Anaerobacillus</taxon>
    </lineage>
</organism>
<dbReference type="Pfam" id="PF00990">
    <property type="entry name" value="GGDEF"/>
    <property type="match status" value="1"/>
</dbReference>
<dbReference type="FunFam" id="3.30.70.270:FF:000001">
    <property type="entry name" value="Diguanylate cyclase domain protein"/>
    <property type="match status" value="1"/>
</dbReference>
<dbReference type="PANTHER" id="PTHR44757">
    <property type="entry name" value="DIGUANYLATE CYCLASE DGCP"/>
    <property type="match status" value="1"/>
</dbReference>
<gene>
    <name evidence="4" type="ORF">DS745_20970</name>
</gene>
<keyword evidence="5" id="KW-1185">Reference proteome</keyword>
<dbReference type="PROSITE" id="PS50887">
    <property type="entry name" value="GGDEF"/>
    <property type="match status" value="1"/>
</dbReference>
<dbReference type="InterPro" id="IPR000160">
    <property type="entry name" value="GGDEF_dom"/>
</dbReference>
<dbReference type="InterPro" id="IPR035919">
    <property type="entry name" value="EAL_sf"/>
</dbReference>
<dbReference type="FunFam" id="3.20.20.450:FF:000001">
    <property type="entry name" value="Cyclic di-GMP phosphodiesterase yahA"/>
    <property type="match status" value="1"/>
</dbReference>
<feature type="transmembrane region" description="Helical" evidence="1">
    <location>
        <begin position="234"/>
        <end position="250"/>
    </location>
</feature>
<feature type="domain" description="GGDEF" evidence="3">
    <location>
        <begin position="358"/>
        <end position="490"/>
    </location>
</feature>
<reference evidence="4 5" key="1">
    <citation type="journal article" date="2019" name="Int. J. Syst. Evol. Microbiol.">
        <title>Anaerobacillus alkaliphilus sp. nov., a novel alkaliphilic and moderately halophilic bacterium.</title>
        <authorList>
            <person name="Borsodi A.K."/>
            <person name="Aszalos J.M."/>
            <person name="Bihari P."/>
            <person name="Nagy I."/>
            <person name="Schumann P."/>
            <person name="Sproer C."/>
            <person name="Kovacs A.L."/>
            <person name="Boka K."/>
            <person name="Dobosy P."/>
            <person name="Ovari M."/>
            <person name="Szili-Kovacs T."/>
            <person name="Toth E."/>
        </authorList>
    </citation>
    <scope>NUCLEOTIDE SEQUENCE [LARGE SCALE GENOMIC DNA]</scope>
    <source>
        <strain evidence="4 5">B16-10</strain>
    </source>
</reference>
<dbReference type="SMART" id="SM00052">
    <property type="entry name" value="EAL"/>
    <property type="match status" value="1"/>
</dbReference>
<dbReference type="SUPFAM" id="SSF55073">
    <property type="entry name" value="Nucleotide cyclase"/>
    <property type="match status" value="1"/>
</dbReference>
<evidence type="ECO:0000259" key="2">
    <source>
        <dbReference type="PROSITE" id="PS50883"/>
    </source>
</evidence>
<dbReference type="SUPFAM" id="SSF141868">
    <property type="entry name" value="EAL domain-like"/>
    <property type="match status" value="1"/>
</dbReference>
<dbReference type="InterPro" id="IPR001633">
    <property type="entry name" value="EAL_dom"/>
</dbReference>
<feature type="transmembrane region" description="Helical" evidence="1">
    <location>
        <begin position="35"/>
        <end position="56"/>
    </location>
</feature>
<evidence type="ECO:0000313" key="5">
    <source>
        <dbReference type="Proteomes" id="UP000290649"/>
    </source>
</evidence>
<sequence>MLTTNRRLILLLFTAIIFLYYGWSFLFSEEAFRRSIGASIFSMVTGMITLVLLLNVVKKSSSGSKRNFWLLLGTGVFLNIIGNVIFLFSIINQGFVSVYDFSFLLWLGAYIFYLMALVQKTKSLSNSTANSPFTFNIIVFMTVSVTISIHFLITPIWLLSENSFFLTMIGLFYTITDLSILFLITYLYYLSKSSKERPMIVLLIFGFIFQITGDSAFLYLTLREAYQHGGAIEPIWLLGLMFIGLAALFSEETSVENSLNNSTYLDNSETVFPYISVIILMVLGIHSYHYEFNALSIGMLLIFIMIVSRQFVIIRKNKILMDEYKYLAYHDSLTGLNNRASFNEQLIHYMDEAKQAQSSVGLLLIDLDRFKLVNDTLGHHIGDRLLEIAAQRLQYVLNEDDVLYRIGGDEFVVISPNATEENCIEISETIIKEFRASFIVDHHDISISPSIGISLYPRNAEESQQLLKNADFAMYLAKGNGRNSYCFFHSDLNDALTRKVKIENELRRAIERNQLVLYYQPIVDLKTGQPTGVEALVRWFHPEMGSISPAEFIPIAEETGQIIPIGDWVLETACKQNLAWQKEGLPPVTISVNVSVRQFQHTDFIAKVKNVLETTGHKPALLELEITESIMQNVNESINILKQLKDIGVKTAIDDFGTGYSSLHILKKLPIDTIKVDKLFIDDITDEANQPIVKTIIDIGANLNLRVIAEGIETIEQANILTQYQCHFGQGYLYSKPVPAEMVPGTFRGQIK</sequence>
<dbReference type="EMBL" id="QOUX01000047">
    <property type="protein sequence ID" value="RXI96217.1"/>
    <property type="molecule type" value="Genomic_DNA"/>
</dbReference>
<evidence type="ECO:0000259" key="3">
    <source>
        <dbReference type="PROSITE" id="PS50887"/>
    </source>
</evidence>
<dbReference type="PANTHER" id="PTHR44757:SF2">
    <property type="entry name" value="BIOFILM ARCHITECTURE MAINTENANCE PROTEIN MBAA"/>
    <property type="match status" value="1"/>
</dbReference>
<keyword evidence="1" id="KW-0472">Membrane</keyword>
<protein>
    <submittedName>
        <fullName evidence="4">EAL domain-containing protein</fullName>
    </submittedName>
</protein>
<feature type="transmembrane region" description="Helical" evidence="1">
    <location>
        <begin position="200"/>
        <end position="222"/>
    </location>
</feature>
<dbReference type="SMART" id="SM00267">
    <property type="entry name" value="GGDEF"/>
    <property type="match status" value="1"/>
</dbReference>
<feature type="transmembrane region" description="Helical" evidence="1">
    <location>
        <begin position="271"/>
        <end position="288"/>
    </location>
</feature>
<accession>A0A4Q0VL68</accession>
<keyword evidence="1" id="KW-1133">Transmembrane helix</keyword>
<feature type="transmembrane region" description="Helical" evidence="1">
    <location>
        <begin position="103"/>
        <end position="121"/>
    </location>
</feature>
<keyword evidence="1" id="KW-0812">Transmembrane</keyword>
<name>A0A4Q0VL68_9BACI</name>
<dbReference type="PROSITE" id="PS50883">
    <property type="entry name" value="EAL"/>
    <property type="match status" value="1"/>
</dbReference>
<dbReference type="Gene3D" id="3.20.20.450">
    <property type="entry name" value="EAL domain"/>
    <property type="match status" value="1"/>
</dbReference>
<dbReference type="InterPro" id="IPR043128">
    <property type="entry name" value="Rev_trsase/Diguanyl_cyclase"/>
</dbReference>
<feature type="transmembrane region" description="Helical" evidence="1">
    <location>
        <begin position="164"/>
        <end position="188"/>
    </location>
</feature>
<dbReference type="OrthoDB" id="9759607at2"/>
<dbReference type="InterPro" id="IPR052155">
    <property type="entry name" value="Biofilm_reg_signaling"/>
</dbReference>
<dbReference type="CDD" id="cd01948">
    <property type="entry name" value="EAL"/>
    <property type="match status" value="1"/>
</dbReference>
<dbReference type="NCBIfam" id="TIGR00254">
    <property type="entry name" value="GGDEF"/>
    <property type="match status" value="1"/>
</dbReference>
<dbReference type="CDD" id="cd01949">
    <property type="entry name" value="GGDEF"/>
    <property type="match status" value="1"/>
</dbReference>